<evidence type="ECO:0000313" key="8">
    <source>
        <dbReference type="EMBL" id="KAF5842688.1"/>
    </source>
</evidence>
<evidence type="ECO:0000313" key="9">
    <source>
        <dbReference type="Proteomes" id="UP000815325"/>
    </source>
</evidence>
<keyword evidence="3 5" id="KW-0040">ANK repeat</keyword>
<gene>
    <name evidence="8" type="ORF">DUNSADRAFT_5764</name>
</gene>
<dbReference type="InterPro" id="IPR036770">
    <property type="entry name" value="Ankyrin_rpt-contain_sf"/>
</dbReference>
<evidence type="ECO:0000256" key="2">
    <source>
        <dbReference type="ARBA" id="ARBA00022737"/>
    </source>
</evidence>
<keyword evidence="9" id="KW-1185">Reference proteome</keyword>
<dbReference type="InterPro" id="IPR035984">
    <property type="entry name" value="Acyl-CoA-binding_sf"/>
</dbReference>
<dbReference type="InterPro" id="IPR002110">
    <property type="entry name" value="Ankyrin_rpt"/>
</dbReference>
<comment type="similarity">
    <text evidence="1">Belongs to the ACBP family.</text>
</comment>
<feature type="repeat" description="ANK" evidence="5">
    <location>
        <begin position="163"/>
        <end position="195"/>
    </location>
</feature>
<dbReference type="Proteomes" id="UP000815325">
    <property type="component" value="Unassembled WGS sequence"/>
</dbReference>
<dbReference type="Gene3D" id="1.25.40.20">
    <property type="entry name" value="Ankyrin repeat-containing domain"/>
    <property type="match status" value="1"/>
</dbReference>
<dbReference type="PROSITE" id="PS51228">
    <property type="entry name" value="ACB_2"/>
    <property type="match status" value="1"/>
</dbReference>
<dbReference type="SUPFAM" id="SSF47027">
    <property type="entry name" value="Acyl-CoA binding protein"/>
    <property type="match status" value="1"/>
</dbReference>
<dbReference type="PRINTS" id="PR00689">
    <property type="entry name" value="ACOABINDINGP"/>
</dbReference>
<name>A0ABQ7H769_DUNSA</name>
<reference evidence="8" key="1">
    <citation type="submission" date="2017-08" db="EMBL/GenBank/DDBJ databases">
        <authorList>
            <person name="Polle J.E."/>
            <person name="Barry K."/>
            <person name="Cushman J."/>
            <person name="Schmutz J."/>
            <person name="Tran D."/>
            <person name="Hathwaick L.T."/>
            <person name="Yim W.C."/>
            <person name="Jenkins J."/>
            <person name="Mckie-Krisberg Z.M."/>
            <person name="Prochnik S."/>
            <person name="Lindquist E."/>
            <person name="Dockter R.B."/>
            <person name="Adam C."/>
            <person name="Molina H."/>
            <person name="Bunkerborg J."/>
            <person name="Jin E."/>
            <person name="Buchheim M."/>
            <person name="Magnuson J."/>
        </authorList>
    </citation>
    <scope>NUCLEOTIDE SEQUENCE</scope>
    <source>
        <strain evidence="8">CCAP 19/18</strain>
    </source>
</reference>
<dbReference type="PANTHER" id="PTHR24119">
    <property type="entry name" value="ACYL-COA-BINDING DOMAIN-CONTAINING PROTEIN 6"/>
    <property type="match status" value="1"/>
</dbReference>
<evidence type="ECO:0000256" key="6">
    <source>
        <dbReference type="SAM" id="MobiDB-lite"/>
    </source>
</evidence>
<evidence type="ECO:0000256" key="4">
    <source>
        <dbReference type="ARBA" id="ARBA00023121"/>
    </source>
</evidence>
<dbReference type="Pfam" id="PF00887">
    <property type="entry name" value="ACBP"/>
    <property type="match status" value="1"/>
</dbReference>
<dbReference type="Gene3D" id="1.20.80.10">
    <property type="match status" value="1"/>
</dbReference>
<dbReference type="PROSITE" id="PS50088">
    <property type="entry name" value="ANK_REPEAT"/>
    <property type="match status" value="3"/>
</dbReference>
<dbReference type="InterPro" id="IPR000582">
    <property type="entry name" value="Acyl-CoA-binding_protein"/>
</dbReference>
<dbReference type="PROSITE" id="PS50297">
    <property type="entry name" value="ANK_REP_REGION"/>
    <property type="match status" value="3"/>
</dbReference>
<dbReference type="SMART" id="SM00248">
    <property type="entry name" value="ANK"/>
    <property type="match status" value="3"/>
</dbReference>
<evidence type="ECO:0000256" key="1">
    <source>
        <dbReference type="ARBA" id="ARBA00005567"/>
    </source>
</evidence>
<evidence type="ECO:0000256" key="3">
    <source>
        <dbReference type="ARBA" id="ARBA00023043"/>
    </source>
</evidence>
<proteinExistence type="inferred from homology"/>
<protein>
    <submittedName>
        <fullName evidence="8">Ankyrin repeat-containing domain protein</fullName>
    </submittedName>
</protein>
<feature type="repeat" description="ANK" evidence="5">
    <location>
        <begin position="130"/>
        <end position="162"/>
    </location>
</feature>
<dbReference type="SUPFAM" id="SSF48403">
    <property type="entry name" value="Ankyrin repeat"/>
    <property type="match status" value="1"/>
</dbReference>
<sequence>MEGQLDDTFEQAADYVATHTASLHQDGLLHLYGLYKQATEGPCSTTKPAFWDLRAKSKWNAWSKLGAMTKESAMRGYVECLNKARPGWDSQPQEPGEGTGKKSGMGPVFSTMAAAAGEDEPGVGEQGPNNERNQLHALAGAGDIEGVQALLDAGTDVDVRDDQGCTALHFAADRGCVATARQLLGAGAQVNAQDDDGGTPLHYAALCGNQEVAIMLKEDAEADVAIQDTSGQLAKAYAPYAWAHLIGP</sequence>
<keyword evidence="2" id="KW-0677">Repeat</keyword>
<keyword evidence="4" id="KW-0446">Lipid-binding</keyword>
<dbReference type="InterPro" id="IPR014352">
    <property type="entry name" value="FERM/acyl-CoA-bd_prot_sf"/>
</dbReference>
<comment type="caution">
    <text evidence="8">The sequence shown here is derived from an EMBL/GenBank/DDBJ whole genome shotgun (WGS) entry which is preliminary data.</text>
</comment>
<feature type="domain" description="ACB" evidence="7">
    <location>
        <begin position="5"/>
        <end position="90"/>
    </location>
</feature>
<evidence type="ECO:0000259" key="7">
    <source>
        <dbReference type="PROSITE" id="PS51228"/>
    </source>
</evidence>
<dbReference type="Pfam" id="PF12796">
    <property type="entry name" value="Ank_2"/>
    <property type="match status" value="1"/>
</dbReference>
<dbReference type="PANTHER" id="PTHR24119:SF0">
    <property type="entry name" value="ACYL-COA-BINDING DOMAIN-CONTAINING PROTEIN 6"/>
    <property type="match status" value="1"/>
</dbReference>
<dbReference type="EMBL" id="MU069457">
    <property type="protein sequence ID" value="KAF5842688.1"/>
    <property type="molecule type" value="Genomic_DNA"/>
</dbReference>
<accession>A0ABQ7H769</accession>
<evidence type="ECO:0000256" key="5">
    <source>
        <dbReference type="PROSITE-ProRule" id="PRU00023"/>
    </source>
</evidence>
<organism evidence="8 9">
    <name type="scientific">Dunaliella salina</name>
    <name type="common">Green alga</name>
    <name type="synonym">Protococcus salinus</name>
    <dbReference type="NCBI Taxonomy" id="3046"/>
    <lineage>
        <taxon>Eukaryota</taxon>
        <taxon>Viridiplantae</taxon>
        <taxon>Chlorophyta</taxon>
        <taxon>core chlorophytes</taxon>
        <taxon>Chlorophyceae</taxon>
        <taxon>CS clade</taxon>
        <taxon>Chlamydomonadales</taxon>
        <taxon>Dunaliellaceae</taxon>
        <taxon>Dunaliella</taxon>
    </lineage>
</organism>
<feature type="region of interest" description="Disordered" evidence="6">
    <location>
        <begin position="84"/>
        <end position="108"/>
    </location>
</feature>
<feature type="repeat" description="ANK" evidence="5">
    <location>
        <begin position="196"/>
        <end position="229"/>
    </location>
</feature>